<evidence type="ECO:0000256" key="8">
    <source>
        <dbReference type="SAM" id="MobiDB-lite"/>
    </source>
</evidence>
<dbReference type="InterPro" id="IPR001990">
    <property type="entry name" value="Granin"/>
</dbReference>
<feature type="compositionally biased region" description="Basic and acidic residues" evidence="8">
    <location>
        <begin position="373"/>
        <end position="388"/>
    </location>
</feature>
<evidence type="ECO:0000256" key="7">
    <source>
        <dbReference type="ARBA" id="ARBA00040787"/>
    </source>
</evidence>
<feature type="compositionally biased region" description="Acidic residues" evidence="8">
    <location>
        <begin position="168"/>
        <end position="180"/>
    </location>
</feature>
<dbReference type="RefSeq" id="XP_033809002.1">
    <property type="nucleotide sequence ID" value="XM_033953111.1"/>
</dbReference>
<reference evidence="11" key="1">
    <citation type="submission" date="2025-08" db="UniProtKB">
        <authorList>
            <consortium name="RefSeq"/>
        </authorList>
    </citation>
    <scope>IDENTIFICATION</scope>
</reference>
<evidence type="ECO:0000256" key="6">
    <source>
        <dbReference type="ARBA" id="ARBA00023329"/>
    </source>
</evidence>
<dbReference type="GO" id="GO:0086030">
    <property type="term" value="P:adenylate cyclase-activating adrenergic receptor signaling pathway involved in cardiac muscle relaxation"/>
    <property type="evidence" value="ECO:0007669"/>
    <property type="project" value="TreeGrafter"/>
</dbReference>
<feature type="region of interest" description="Disordered" evidence="8">
    <location>
        <begin position="87"/>
        <end position="453"/>
    </location>
</feature>
<dbReference type="CTD" id="1113"/>
<feature type="compositionally biased region" description="Basic and acidic residues" evidence="8">
    <location>
        <begin position="404"/>
        <end position="447"/>
    </location>
</feature>
<dbReference type="GO" id="GO:0033604">
    <property type="term" value="P:negative regulation of catecholamine secretion"/>
    <property type="evidence" value="ECO:0007669"/>
    <property type="project" value="TreeGrafter"/>
</dbReference>
<keyword evidence="5" id="KW-1015">Disulfide bond</keyword>
<keyword evidence="4" id="KW-0964">Secreted</keyword>
<sequence length="473" mass="54592">MVGKELLAALLCAVQVISLPLSNQMNQDDAKVMKCIVEVISDTLSKPNPLPISAECLEILRGDERIKSILWHQNLLKELQELATEGARERERQEKKSQGFEDELSEVLESQKDGNIERDKSGEVHSEENTFMEAGKEKNEQNSEKDTSDEKARKSLEEKEPLDHESNLEEGGDDKQEGEELEHNDIDDVEEMEKRNDGLDNHIADDFDEYELPKKKSEESEVRPEDSNANLELEEDVTEKYFEEKKKEAEKSSKEQDNNDNTFDKESHMEREKSSSHNEDEEEEEETEEEENSINSSENQDALGVDRDKKNSEDKSNSSENQGKNSHSKDEEIIERGGKSHEKETEEESSREMEDAKRWNKMDELAKQLTSSKRMEERESQEDPDRSMKIPFKTHKYDFQSQESDTKHSGQHHSKEDSREKGRQLPVRLDPEEKKEEEGSANRRTEDQDSESLAAIEAELEKVAHKLHELRSG</sequence>
<dbReference type="AlphaFoldDB" id="A0A6P8RTV0"/>
<protein>
    <recommendedName>
        <fullName evidence="7">Chromogranin-A</fullName>
    </recommendedName>
</protein>
<dbReference type="PROSITE" id="PS00422">
    <property type="entry name" value="GRANINS_1"/>
    <property type="match status" value="1"/>
</dbReference>
<dbReference type="GO" id="GO:0030133">
    <property type="term" value="C:transport vesicle"/>
    <property type="evidence" value="ECO:0007669"/>
    <property type="project" value="UniProtKB-SubCell"/>
</dbReference>
<dbReference type="GO" id="GO:0042742">
    <property type="term" value="P:defense response to bacterium"/>
    <property type="evidence" value="ECO:0007669"/>
    <property type="project" value="TreeGrafter"/>
</dbReference>
<name>A0A6P8RTV0_GEOSA</name>
<keyword evidence="10" id="KW-1185">Reference proteome</keyword>
<comment type="similarity">
    <text evidence="3">Belongs to the chromogranin/secretogranin protein family.</text>
</comment>
<evidence type="ECO:0000313" key="11">
    <source>
        <dbReference type="RefSeq" id="XP_033809002.1"/>
    </source>
</evidence>
<feature type="compositionally biased region" description="Acidic residues" evidence="8">
    <location>
        <begin position="279"/>
        <end position="292"/>
    </location>
</feature>
<feature type="compositionally biased region" description="Basic and acidic residues" evidence="8">
    <location>
        <begin position="238"/>
        <end position="278"/>
    </location>
</feature>
<evidence type="ECO:0000256" key="2">
    <source>
        <dbReference type="ARBA" id="ARBA00004613"/>
    </source>
</evidence>
<dbReference type="InterPro" id="IPR018054">
    <property type="entry name" value="Chromogranin_CS"/>
</dbReference>
<dbReference type="GO" id="GO:0046676">
    <property type="term" value="P:negative regulation of insulin secretion"/>
    <property type="evidence" value="ECO:0007669"/>
    <property type="project" value="TreeGrafter"/>
</dbReference>
<feature type="compositionally biased region" description="Basic and acidic residues" evidence="8">
    <location>
        <begin position="181"/>
        <end position="226"/>
    </location>
</feature>
<evidence type="ECO:0000256" key="5">
    <source>
        <dbReference type="ARBA" id="ARBA00023157"/>
    </source>
</evidence>
<dbReference type="PANTHER" id="PTHR10583:SF1">
    <property type="entry name" value="CHROMOGRANIN-A"/>
    <property type="match status" value="1"/>
</dbReference>
<dbReference type="FunCoup" id="A0A6P8RTV0">
    <property type="interactions" value="73"/>
</dbReference>
<feature type="compositionally biased region" description="Basic and acidic residues" evidence="8">
    <location>
        <begin position="304"/>
        <end position="317"/>
    </location>
</feature>
<dbReference type="PANTHER" id="PTHR10583">
    <property type="entry name" value="CHROMOGRANIN"/>
    <property type="match status" value="1"/>
</dbReference>
<evidence type="ECO:0000256" key="4">
    <source>
        <dbReference type="ARBA" id="ARBA00022525"/>
    </source>
</evidence>
<evidence type="ECO:0000313" key="10">
    <source>
        <dbReference type="Proteomes" id="UP000515159"/>
    </source>
</evidence>
<gene>
    <name evidence="11" type="primary">CHGA</name>
</gene>
<dbReference type="GO" id="GO:0005615">
    <property type="term" value="C:extracellular space"/>
    <property type="evidence" value="ECO:0007669"/>
    <property type="project" value="TreeGrafter"/>
</dbReference>
<accession>A0A6P8RTV0</accession>
<evidence type="ECO:0000256" key="1">
    <source>
        <dbReference type="ARBA" id="ARBA00004398"/>
    </source>
</evidence>
<dbReference type="Pfam" id="PF01271">
    <property type="entry name" value="Granin"/>
    <property type="match status" value="1"/>
</dbReference>
<dbReference type="GeneID" id="117364172"/>
<feature type="signal peptide" evidence="9">
    <location>
        <begin position="1"/>
        <end position="18"/>
    </location>
</feature>
<dbReference type="GO" id="GO:0042583">
    <property type="term" value="C:chromaffin granule"/>
    <property type="evidence" value="ECO:0007669"/>
    <property type="project" value="TreeGrafter"/>
</dbReference>
<feature type="compositionally biased region" description="Basic and acidic residues" evidence="8">
    <location>
        <begin position="109"/>
        <end position="167"/>
    </location>
</feature>
<comment type="subcellular location">
    <subcellularLocation>
        <location evidence="1">Cytoplasmic vesicle</location>
        <location evidence="1">Secretory vesicle</location>
    </subcellularLocation>
    <subcellularLocation>
        <location evidence="2">Secreted</location>
    </subcellularLocation>
</comment>
<feature type="compositionally biased region" description="Basic and acidic residues" evidence="8">
    <location>
        <begin position="327"/>
        <end position="366"/>
    </location>
</feature>
<feature type="chain" id="PRO_5027820531" description="Chromogranin-A" evidence="9">
    <location>
        <begin position="19"/>
        <end position="473"/>
    </location>
</feature>
<keyword evidence="9" id="KW-0732">Signal</keyword>
<keyword evidence="6" id="KW-0968">Cytoplasmic vesicle</keyword>
<dbReference type="OrthoDB" id="9948620at2759"/>
<evidence type="ECO:0000256" key="9">
    <source>
        <dbReference type="SAM" id="SignalP"/>
    </source>
</evidence>
<feature type="compositionally biased region" description="Basic and acidic residues" evidence="8">
    <location>
        <begin position="87"/>
        <end position="99"/>
    </location>
</feature>
<evidence type="ECO:0000256" key="3">
    <source>
        <dbReference type="ARBA" id="ARBA00005723"/>
    </source>
</evidence>
<dbReference type="Proteomes" id="UP000515159">
    <property type="component" value="Chromosome 7"/>
</dbReference>
<dbReference type="KEGG" id="gsh:117364172"/>
<dbReference type="PRINTS" id="PR00659">
    <property type="entry name" value="CHROMOGRANIN"/>
</dbReference>
<organism evidence="10 11">
    <name type="scientific">Geotrypetes seraphini</name>
    <name type="common">Gaboon caecilian</name>
    <name type="synonym">Caecilia seraphini</name>
    <dbReference type="NCBI Taxonomy" id="260995"/>
    <lineage>
        <taxon>Eukaryota</taxon>
        <taxon>Metazoa</taxon>
        <taxon>Chordata</taxon>
        <taxon>Craniata</taxon>
        <taxon>Vertebrata</taxon>
        <taxon>Euteleostomi</taxon>
        <taxon>Amphibia</taxon>
        <taxon>Gymnophiona</taxon>
        <taxon>Geotrypetes</taxon>
    </lineage>
</organism>
<proteinExistence type="inferred from homology"/>
<dbReference type="InterPro" id="IPR001819">
    <property type="entry name" value="Chromogranin_AB"/>
</dbReference>
<dbReference type="PROSITE" id="PS00423">
    <property type="entry name" value="GRANINS_2"/>
    <property type="match status" value="1"/>
</dbReference>
<dbReference type="InParanoid" id="A0A6P8RTV0"/>